<protein>
    <recommendedName>
        <fullName evidence="9">GDP-perosamine synthase</fullName>
        <ecNumber evidence="8">2.6.1.102</ecNumber>
    </recommendedName>
</protein>
<dbReference type="InterPro" id="IPR015421">
    <property type="entry name" value="PyrdxlP-dep_Trfase_major"/>
</dbReference>
<name>G8R7P2_OWEHD</name>
<dbReference type="STRING" id="926562.Oweho_1398"/>
<reference evidence="13 14" key="1">
    <citation type="journal article" date="2012" name="Stand. Genomic Sci.">
        <title>Genome sequence of the orange-pigmented seawater bacterium Owenweeksia hongkongensis type strain (UST20020801(T)).</title>
        <authorList>
            <person name="Riedel T."/>
            <person name="Held B."/>
            <person name="Nolan M."/>
            <person name="Lucas S."/>
            <person name="Lapidus A."/>
            <person name="Tice H."/>
            <person name="Del Rio T.G."/>
            <person name="Cheng J.F."/>
            <person name="Han C."/>
            <person name="Tapia R."/>
            <person name="Goodwin L.A."/>
            <person name="Pitluck S."/>
            <person name="Liolios K."/>
            <person name="Mavromatis K."/>
            <person name="Pagani I."/>
            <person name="Ivanova N."/>
            <person name="Mikhailova N."/>
            <person name="Pati A."/>
            <person name="Chen A."/>
            <person name="Palaniappan K."/>
            <person name="Rohde M."/>
            <person name="Tindall B.J."/>
            <person name="Detter J.C."/>
            <person name="Goker M."/>
            <person name="Woyke T."/>
            <person name="Bristow J."/>
            <person name="Eisen J.A."/>
            <person name="Markowitz V."/>
            <person name="Hugenholtz P."/>
            <person name="Klenk H.P."/>
            <person name="Kyrpides N.C."/>
        </authorList>
    </citation>
    <scope>NUCLEOTIDE SEQUENCE</scope>
    <source>
        <strain evidence="14">DSM 17368 / JCM 12287 / NRRL B-23963</strain>
    </source>
</reference>
<dbReference type="InterPro" id="IPR015424">
    <property type="entry name" value="PyrdxlP-dep_Trfase"/>
</dbReference>
<dbReference type="FunFam" id="3.40.640.10:FF:000090">
    <property type="entry name" value="Pyridoxal phosphate-dependent aminotransferase"/>
    <property type="match status" value="1"/>
</dbReference>
<dbReference type="EC" id="2.6.1.102" evidence="8"/>
<dbReference type="eggNOG" id="COG0399">
    <property type="taxonomic scope" value="Bacteria"/>
</dbReference>
<dbReference type="GO" id="GO:0030170">
    <property type="term" value="F:pyridoxal phosphate binding"/>
    <property type="evidence" value="ECO:0007669"/>
    <property type="project" value="TreeGrafter"/>
</dbReference>
<keyword evidence="3" id="KW-0032">Aminotransferase</keyword>
<dbReference type="InterPro" id="IPR000653">
    <property type="entry name" value="DegT/StrS_aminotransferase"/>
</dbReference>
<evidence type="ECO:0000256" key="7">
    <source>
        <dbReference type="ARBA" id="ARBA00051587"/>
    </source>
</evidence>
<evidence type="ECO:0000256" key="1">
    <source>
        <dbReference type="ARBA" id="ARBA00001933"/>
    </source>
</evidence>
<comment type="similarity">
    <text evidence="6 12">Belongs to the DegT/DnrJ/EryC1 family.</text>
</comment>
<feature type="active site" description="Proton acceptor" evidence="10">
    <location>
        <position position="220"/>
    </location>
</feature>
<dbReference type="CDD" id="cd00616">
    <property type="entry name" value="AHBA_syn"/>
    <property type="match status" value="1"/>
</dbReference>
<evidence type="ECO:0000256" key="10">
    <source>
        <dbReference type="PIRSR" id="PIRSR000390-1"/>
    </source>
</evidence>
<dbReference type="GO" id="GO:0000271">
    <property type="term" value="P:polysaccharide biosynthetic process"/>
    <property type="evidence" value="ECO:0007669"/>
    <property type="project" value="TreeGrafter"/>
</dbReference>
<sequence length="386" mass="43188">MSRNTKTFKKVVDFVKEWYDTEEFLPLHAPSFNGNEKKYLNECIDSTFVSSVGKFVTEAEEKFAKAVGTKYAVAVVNGTSALHLALRVAGVQKNEEVITQPLTFVATCNAISYLDAIPVFVDVDRETLGLSEDALEKFLEENAEMRNGVCYNKTSGRRIGACLPMHTFGHPVKLDEIKKVCDKCNITLVEDAAESVGTFYKGKHTGNVGLVSAFSFNGNKTITCGGGGMIVTNDKKLAQHAKHLSTVAKTPHPYEFFHDEIGYNYRMPNINAALLVAQLEQLDSVLENKRETAEAYENFFQNIEGIKFISEPKHGKSNYWLNTIELTDKETRDEFLKYTNSKSVMTRPAWILMNELPGFKDCQVGDITNSRYLADRLVNIPSSVKN</sequence>
<evidence type="ECO:0000256" key="6">
    <source>
        <dbReference type="ARBA" id="ARBA00037999"/>
    </source>
</evidence>
<dbReference type="PANTHER" id="PTHR30244:SF30">
    <property type="entry name" value="BLR5990 PROTEIN"/>
    <property type="match status" value="1"/>
</dbReference>
<evidence type="ECO:0000256" key="12">
    <source>
        <dbReference type="RuleBase" id="RU004508"/>
    </source>
</evidence>
<evidence type="ECO:0000256" key="11">
    <source>
        <dbReference type="PIRSR" id="PIRSR000390-2"/>
    </source>
</evidence>
<dbReference type="AlphaFoldDB" id="G8R7P2"/>
<dbReference type="HOGENOM" id="CLU_033332_2_1_10"/>
<accession>G8R7P2</accession>
<keyword evidence="14" id="KW-1185">Reference proteome</keyword>
<dbReference type="SUPFAM" id="SSF53383">
    <property type="entry name" value="PLP-dependent transferases"/>
    <property type="match status" value="1"/>
</dbReference>
<gene>
    <name evidence="13" type="ordered locus">Oweho_1398</name>
</gene>
<evidence type="ECO:0000256" key="4">
    <source>
        <dbReference type="ARBA" id="ARBA00022679"/>
    </source>
</evidence>
<evidence type="ECO:0000313" key="14">
    <source>
        <dbReference type="Proteomes" id="UP000005631"/>
    </source>
</evidence>
<dbReference type="PANTHER" id="PTHR30244">
    <property type="entry name" value="TRANSAMINASE"/>
    <property type="match status" value="1"/>
</dbReference>
<comment type="catalytic activity">
    <reaction evidence="7">
        <text>GDP-alpha-D-perosamine + 2-oxoglutarate = GDP-4-dehydro-alpha-D-rhamnose + L-glutamate</text>
        <dbReference type="Rhea" id="RHEA:36779"/>
        <dbReference type="ChEBI" id="CHEBI:16810"/>
        <dbReference type="ChEBI" id="CHEBI:29985"/>
        <dbReference type="ChEBI" id="CHEBI:57964"/>
        <dbReference type="ChEBI" id="CHEBI:73996"/>
        <dbReference type="EC" id="2.6.1.102"/>
    </reaction>
</comment>
<comment type="cofactor">
    <cofactor evidence="1">
        <name>pyridoxal 5'-phosphate</name>
        <dbReference type="ChEBI" id="CHEBI:597326"/>
    </cofactor>
</comment>
<dbReference type="Proteomes" id="UP000005631">
    <property type="component" value="Chromosome"/>
</dbReference>
<dbReference type="GO" id="GO:0102933">
    <property type="term" value="F:GDP-4-dehydro-6-deoxy-D-mannose-4-aminotransferase activity"/>
    <property type="evidence" value="ECO:0007669"/>
    <property type="project" value="UniProtKB-EC"/>
</dbReference>
<evidence type="ECO:0000256" key="9">
    <source>
        <dbReference type="ARBA" id="ARBA00074221"/>
    </source>
</evidence>
<dbReference type="InterPro" id="IPR015422">
    <property type="entry name" value="PyrdxlP-dep_Trfase_small"/>
</dbReference>
<dbReference type="NCBIfam" id="TIGR04181">
    <property type="entry name" value="NHT_00031"/>
    <property type="match status" value="1"/>
</dbReference>
<proteinExistence type="inferred from homology"/>
<comment type="pathway">
    <text evidence="2">Bacterial outer membrane biogenesis; LPS O-antigen biosynthesis.</text>
</comment>
<dbReference type="PATRIC" id="fig|926562.3.peg.1408"/>
<keyword evidence="4" id="KW-0808">Transferase</keyword>
<dbReference type="InterPro" id="IPR026385">
    <property type="entry name" value="LegC-like"/>
</dbReference>
<dbReference type="RefSeq" id="WP_014201751.1">
    <property type="nucleotide sequence ID" value="NC_016599.1"/>
</dbReference>
<organism evidence="13 14">
    <name type="scientific">Owenweeksia hongkongensis (strain DSM 17368 / CIP 108786 / JCM 12287 / NRRL B-23963 / UST20020801)</name>
    <dbReference type="NCBI Taxonomy" id="926562"/>
    <lineage>
        <taxon>Bacteria</taxon>
        <taxon>Pseudomonadati</taxon>
        <taxon>Bacteroidota</taxon>
        <taxon>Flavobacteriia</taxon>
        <taxon>Flavobacteriales</taxon>
        <taxon>Owenweeksiaceae</taxon>
        <taxon>Owenweeksia</taxon>
    </lineage>
</organism>
<evidence type="ECO:0000256" key="3">
    <source>
        <dbReference type="ARBA" id="ARBA00022576"/>
    </source>
</evidence>
<dbReference type="Pfam" id="PF01041">
    <property type="entry name" value="DegT_DnrJ_EryC1"/>
    <property type="match status" value="1"/>
</dbReference>
<dbReference type="PIRSF" id="PIRSF000390">
    <property type="entry name" value="PLP_StrS"/>
    <property type="match status" value="1"/>
</dbReference>
<dbReference type="OrthoDB" id="9804264at2"/>
<evidence type="ECO:0000256" key="5">
    <source>
        <dbReference type="ARBA" id="ARBA00022898"/>
    </source>
</evidence>
<dbReference type="KEGG" id="oho:Oweho_1398"/>
<dbReference type="Gene3D" id="3.40.640.10">
    <property type="entry name" value="Type I PLP-dependent aspartate aminotransferase-like (Major domain)"/>
    <property type="match status" value="1"/>
</dbReference>
<evidence type="ECO:0000313" key="13">
    <source>
        <dbReference type="EMBL" id="AEV32395.1"/>
    </source>
</evidence>
<evidence type="ECO:0000256" key="2">
    <source>
        <dbReference type="ARBA" id="ARBA00005125"/>
    </source>
</evidence>
<evidence type="ECO:0000256" key="8">
    <source>
        <dbReference type="ARBA" id="ARBA00066317"/>
    </source>
</evidence>
<feature type="modified residue" description="N6-(pyridoxal phosphate)lysine" evidence="11">
    <location>
        <position position="220"/>
    </location>
</feature>
<keyword evidence="5 11" id="KW-0663">Pyridoxal phosphate</keyword>
<dbReference type="EMBL" id="CP003156">
    <property type="protein sequence ID" value="AEV32395.1"/>
    <property type="molecule type" value="Genomic_DNA"/>
</dbReference>
<dbReference type="Gene3D" id="3.90.1150.10">
    <property type="entry name" value="Aspartate Aminotransferase, domain 1"/>
    <property type="match status" value="1"/>
</dbReference>